<dbReference type="Proteomes" id="UP000694888">
    <property type="component" value="Unplaced"/>
</dbReference>
<evidence type="ECO:0000313" key="13">
    <source>
        <dbReference type="RefSeq" id="XP_012942498.1"/>
    </source>
</evidence>
<evidence type="ECO:0000256" key="9">
    <source>
        <dbReference type="ARBA" id="ARBA00023201"/>
    </source>
</evidence>
<sequence length="105" mass="11852">MGLFQEFSESTSMHGLQRAVSSESKWKRALWAALVLAGACLATFNLSQTLKDFLHNPTTTETTVDYKSKMEFPVITICNLNPLRLSIYNKTEPEFIEHLHSDSVS</sequence>
<evidence type="ECO:0000256" key="4">
    <source>
        <dbReference type="ARBA" id="ARBA00022692"/>
    </source>
</evidence>
<accession>A0ABM1A7T3</accession>
<proteinExistence type="inferred from homology"/>
<organism evidence="12 13">
    <name type="scientific">Aplysia californica</name>
    <name type="common">California sea hare</name>
    <dbReference type="NCBI Taxonomy" id="6500"/>
    <lineage>
        <taxon>Eukaryota</taxon>
        <taxon>Metazoa</taxon>
        <taxon>Spiralia</taxon>
        <taxon>Lophotrochozoa</taxon>
        <taxon>Mollusca</taxon>
        <taxon>Gastropoda</taxon>
        <taxon>Heterobranchia</taxon>
        <taxon>Euthyneura</taxon>
        <taxon>Tectipleura</taxon>
        <taxon>Aplysiida</taxon>
        <taxon>Aplysioidea</taxon>
        <taxon>Aplysiidae</taxon>
        <taxon>Aplysia</taxon>
    </lineage>
</organism>
<dbReference type="Pfam" id="PF00858">
    <property type="entry name" value="ASC"/>
    <property type="match status" value="1"/>
</dbReference>
<keyword evidence="2 11" id="KW-0813">Transport</keyword>
<keyword evidence="4 11" id="KW-0812">Transmembrane</keyword>
<dbReference type="RefSeq" id="XP_012942498.1">
    <property type="nucleotide sequence ID" value="XM_013087044.1"/>
</dbReference>
<name>A0ABM1A7T3_APLCA</name>
<evidence type="ECO:0000256" key="3">
    <source>
        <dbReference type="ARBA" id="ARBA00022461"/>
    </source>
</evidence>
<protein>
    <submittedName>
        <fullName evidence="13">Acid-sensing ion channel 5-like</fullName>
    </submittedName>
</protein>
<dbReference type="PRINTS" id="PR01078">
    <property type="entry name" value="AMINACHANNEL"/>
</dbReference>
<evidence type="ECO:0000256" key="7">
    <source>
        <dbReference type="ARBA" id="ARBA00023065"/>
    </source>
</evidence>
<comment type="similarity">
    <text evidence="11">Belongs to the amiloride-sensitive sodium channel (TC 1.A.6) family.</text>
</comment>
<evidence type="ECO:0000256" key="8">
    <source>
        <dbReference type="ARBA" id="ARBA00023136"/>
    </source>
</evidence>
<keyword evidence="5" id="KW-1133">Transmembrane helix</keyword>
<dbReference type="InterPro" id="IPR001873">
    <property type="entry name" value="ENaC"/>
</dbReference>
<evidence type="ECO:0000256" key="6">
    <source>
        <dbReference type="ARBA" id="ARBA00023053"/>
    </source>
</evidence>
<dbReference type="GeneID" id="106012865"/>
<evidence type="ECO:0000256" key="11">
    <source>
        <dbReference type="RuleBase" id="RU000679"/>
    </source>
</evidence>
<keyword evidence="7 11" id="KW-0406">Ion transport</keyword>
<keyword evidence="8" id="KW-0472">Membrane</keyword>
<evidence type="ECO:0000313" key="12">
    <source>
        <dbReference type="Proteomes" id="UP000694888"/>
    </source>
</evidence>
<evidence type="ECO:0000256" key="10">
    <source>
        <dbReference type="ARBA" id="ARBA00023303"/>
    </source>
</evidence>
<keyword evidence="10 11" id="KW-0407">Ion channel</keyword>
<keyword evidence="9 11" id="KW-0739">Sodium transport</keyword>
<comment type="subcellular location">
    <subcellularLocation>
        <location evidence="1">Membrane</location>
        <topology evidence="1">Multi-pass membrane protein</topology>
    </subcellularLocation>
</comment>
<evidence type="ECO:0000256" key="2">
    <source>
        <dbReference type="ARBA" id="ARBA00022448"/>
    </source>
</evidence>
<gene>
    <name evidence="13" type="primary">LOC106012865</name>
</gene>
<keyword evidence="6" id="KW-0915">Sodium</keyword>
<dbReference type="PANTHER" id="PTHR11690">
    <property type="entry name" value="AMILORIDE-SENSITIVE SODIUM CHANNEL-RELATED"/>
    <property type="match status" value="1"/>
</dbReference>
<evidence type="ECO:0000256" key="5">
    <source>
        <dbReference type="ARBA" id="ARBA00022989"/>
    </source>
</evidence>
<keyword evidence="12" id="KW-1185">Reference proteome</keyword>
<evidence type="ECO:0000256" key="1">
    <source>
        <dbReference type="ARBA" id="ARBA00004141"/>
    </source>
</evidence>
<reference evidence="13" key="1">
    <citation type="submission" date="2025-08" db="UniProtKB">
        <authorList>
            <consortium name="RefSeq"/>
        </authorList>
    </citation>
    <scope>IDENTIFICATION</scope>
</reference>
<keyword evidence="3 11" id="KW-0894">Sodium channel</keyword>